<evidence type="ECO:0000313" key="3">
    <source>
        <dbReference type="EMBL" id="MFC6042765.1"/>
    </source>
</evidence>
<feature type="domain" description="Transcription factor zinc-finger" evidence="2">
    <location>
        <begin position="3"/>
        <end position="42"/>
    </location>
</feature>
<name>A0ABW1LH06_9ACTN</name>
<comment type="caution">
    <text evidence="3">The sequence shown here is derived from an EMBL/GenBank/DDBJ whole genome shotgun (WGS) entry which is preliminary data.</text>
</comment>
<reference evidence="4" key="1">
    <citation type="journal article" date="2019" name="Int. J. Syst. Evol. Microbiol.">
        <title>The Global Catalogue of Microorganisms (GCM) 10K type strain sequencing project: providing services to taxonomists for standard genome sequencing and annotation.</title>
        <authorList>
            <consortium name="The Broad Institute Genomics Platform"/>
            <consortium name="The Broad Institute Genome Sequencing Center for Infectious Disease"/>
            <person name="Wu L."/>
            <person name="Ma J."/>
        </authorList>
    </citation>
    <scope>NUCLEOTIDE SEQUENCE [LARGE SCALE GENOMIC DNA]</scope>
    <source>
        <strain evidence="4">CCUG 54522</strain>
    </source>
</reference>
<dbReference type="Pfam" id="PF13453">
    <property type="entry name" value="Zn_ribbon_TFIIB"/>
    <property type="match status" value="1"/>
</dbReference>
<accession>A0ABW1LH06</accession>
<evidence type="ECO:0000313" key="4">
    <source>
        <dbReference type="Proteomes" id="UP001596135"/>
    </source>
</evidence>
<proteinExistence type="predicted"/>
<dbReference type="EMBL" id="JBHSRJ010000004">
    <property type="protein sequence ID" value="MFC6042765.1"/>
    <property type="molecule type" value="Genomic_DNA"/>
</dbReference>
<feature type="region of interest" description="Disordered" evidence="1">
    <location>
        <begin position="44"/>
        <end position="82"/>
    </location>
</feature>
<protein>
    <submittedName>
        <fullName evidence="3">Zf-TFIIB domain-containing protein</fullName>
    </submittedName>
</protein>
<gene>
    <name evidence="3" type="ORF">ACFPYL_06760</name>
</gene>
<feature type="compositionally biased region" description="Low complexity" evidence="1">
    <location>
        <begin position="55"/>
        <end position="67"/>
    </location>
</feature>
<keyword evidence="4" id="KW-1185">Reference proteome</keyword>
<dbReference type="Proteomes" id="UP001596135">
    <property type="component" value="Unassembled WGS sequence"/>
</dbReference>
<evidence type="ECO:0000259" key="2">
    <source>
        <dbReference type="Pfam" id="PF13453"/>
    </source>
</evidence>
<sequence length="82" mass="9143">MLCPTDGATLVMSERSGIEIDYCPTCRGVWLDRGELDKILERAVTQPAPTPPPAYGQGPQGYQQPGYAKKKRKESWLSELFD</sequence>
<dbReference type="RefSeq" id="WP_379152068.1">
    <property type="nucleotide sequence ID" value="NZ_JBHSRJ010000004.1"/>
</dbReference>
<evidence type="ECO:0000256" key="1">
    <source>
        <dbReference type="SAM" id="MobiDB-lite"/>
    </source>
</evidence>
<organism evidence="3 4">
    <name type="scientific">Nocardioides hankookensis</name>
    <dbReference type="NCBI Taxonomy" id="443157"/>
    <lineage>
        <taxon>Bacteria</taxon>
        <taxon>Bacillati</taxon>
        <taxon>Actinomycetota</taxon>
        <taxon>Actinomycetes</taxon>
        <taxon>Propionibacteriales</taxon>
        <taxon>Nocardioidaceae</taxon>
        <taxon>Nocardioides</taxon>
    </lineage>
</organism>
<dbReference type="InterPro" id="IPR027392">
    <property type="entry name" value="TF_Znf"/>
</dbReference>